<gene>
    <name evidence="4" type="ORF">M569_12097</name>
</gene>
<keyword evidence="2" id="KW-0808">Transferase</keyword>
<evidence type="ECO:0000313" key="4">
    <source>
        <dbReference type="EMBL" id="EPS62693.1"/>
    </source>
</evidence>
<accession>S8DIM0</accession>
<evidence type="ECO:0000256" key="2">
    <source>
        <dbReference type="ARBA" id="ARBA00022679"/>
    </source>
</evidence>
<evidence type="ECO:0000256" key="3">
    <source>
        <dbReference type="ARBA" id="ARBA00023315"/>
    </source>
</evidence>
<feature type="non-terminal residue" evidence="4">
    <location>
        <position position="1"/>
    </location>
</feature>
<dbReference type="Pfam" id="PF02458">
    <property type="entry name" value="Transferase"/>
    <property type="match status" value="1"/>
</dbReference>
<comment type="caution">
    <text evidence="4">The sequence shown here is derived from an EMBL/GenBank/DDBJ whole genome shotgun (WGS) entry which is preliminary data.</text>
</comment>
<comment type="similarity">
    <text evidence="1">Belongs to the plant acyltransferase family.</text>
</comment>
<dbReference type="Proteomes" id="UP000015453">
    <property type="component" value="Unassembled WGS sequence"/>
</dbReference>
<sequence length="286" mass="32024">VFWHKAVDAAVIGNFMKSWADVAKGGGFCSKELVWPEYNSRSMFPPSELIKSSTVAGFLKIGKASMNRYVFDAVSISELKLKSGERSSRVAAVSAVIWKCFMAASQEHGNDSSAIIHTVNLRPRAQPPFPNHSFGNFPGLAVSSAVNNHNIEVGSLTTMIRDSFDKIDGDYVKRMVGEDGAKGYFENMKIIWDGISEDDDDFLLFSSWCGFGFYDLDFGFGSPTWVTRCDDGNESKEDKYLNVVWLMDSKYDGGIEAWVILEESYMIIFDKYMNSGEFNYKNPNPI</sequence>
<dbReference type="OrthoDB" id="894625at2759"/>
<keyword evidence="5" id="KW-1185">Reference proteome</keyword>
<proteinExistence type="inferred from homology"/>
<dbReference type="EMBL" id="AUSU01005972">
    <property type="protein sequence ID" value="EPS62693.1"/>
    <property type="molecule type" value="Genomic_DNA"/>
</dbReference>
<dbReference type="Gene3D" id="3.30.559.10">
    <property type="entry name" value="Chloramphenicol acetyltransferase-like domain"/>
    <property type="match status" value="1"/>
</dbReference>
<evidence type="ECO:0000313" key="5">
    <source>
        <dbReference type="Proteomes" id="UP000015453"/>
    </source>
</evidence>
<dbReference type="GO" id="GO:0016746">
    <property type="term" value="F:acyltransferase activity"/>
    <property type="evidence" value="ECO:0007669"/>
    <property type="project" value="UniProtKB-KW"/>
</dbReference>
<dbReference type="PANTHER" id="PTHR31623">
    <property type="entry name" value="F21J9.9"/>
    <property type="match status" value="1"/>
</dbReference>
<dbReference type="AlphaFoldDB" id="S8DIM0"/>
<name>S8DIM0_9LAMI</name>
<dbReference type="PANTHER" id="PTHR31623:SF105">
    <property type="entry name" value="VINORINE SYNTHASE-LIKE"/>
    <property type="match status" value="1"/>
</dbReference>
<organism evidence="4 5">
    <name type="scientific">Genlisea aurea</name>
    <dbReference type="NCBI Taxonomy" id="192259"/>
    <lineage>
        <taxon>Eukaryota</taxon>
        <taxon>Viridiplantae</taxon>
        <taxon>Streptophyta</taxon>
        <taxon>Embryophyta</taxon>
        <taxon>Tracheophyta</taxon>
        <taxon>Spermatophyta</taxon>
        <taxon>Magnoliopsida</taxon>
        <taxon>eudicotyledons</taxon>
        <taxon>Gunneridae</taxon>
        <taxon>Pentapetalae</taxon>
        <taxon>asterids</taxon>
        <taxon>lamiids</taxon>
        <taxon>Lamiales</taxon>
        <taxon>Lentibulariaceae</taxon>
        <taxon>Genlisea</taxon>
    </lineage>
</organism>
<dbReference type="InterPro" id="IPR023213">
    <property type="entry name" value="CAT-like_dom_sf"/>
</dbReference>
<reference evidence="4 5" key="1">
    <citation type="journal article" date="2013" name="BMC Genomics">
        <title>The miniature genome of a carnivorous plant Genlisea aurea contains a low number of genes and short non-coding sequences.</title>
        <authorList>
            <person name="Leushkin E.V."/>
            <person name="Sutormin R.A."/>
            <person name="Nabieva E.R."/>
            <person name="Penin A.A."/>
            <person name="Kondrashov A.S."/>
            <person name="Logacheva M.D."/>
        </authorList>
    </citation>
    <scope>NUCLEOTIDE SEQUENCE [LARGE SCALE GENOMIC DNA]</scope>
</reference>
<protein>
    <submittedName>
        <fullName evidence="4">Uncharacterized protein</fullName>
    </submittedName>
</protein>
<keyword evidence="3" id="KW-0012">Acyltransferase</keyword>
<evidence type="ECO:0000256" key="1">
    <source>
        <dbReference type="ARBA" id="ARBA00009861"/>
    </source>
</evidence>